<comment type="subcellular location">
    <subcellularLocation>
        <location evidence="1 13">Mitochondrion membrane</location>
        <topology evidence="1 13">Single-pass membrane protein</topology>
    </subcellularLocation>
</comment>
<keyword evidence="6 13" id="KW-0812">Transmembrane</keyword>
<geneLocation type="mitochondrion" evidence="15"/>
<evidence type="ECO:0000256" key="5">
    <source>
        <dbReference type="ARBA" id="ARBA00022547"/>
    </source>
</evidence>
<evidence type="ECO:0000256" key="7">
    <source>
        <dbReference type="ARBA" id="ARBA00022781"/>
    </source>
</evidence>
<dbReference type="GO" id="GO:0015078">
    <property type="term" value="F:proton transmembrane transporter activity"/>
    <property type="evidence" value="ECO:0007669"/>
    <property type="project" value="InterPro"/>
</dbReference>
<protein>
    <recommendedName>
        <fullName evidence="13">ATP synthase complex subunit 8</fullName>
    </recommendedName>
</protein>
<keyword evidence="4 13" id="KW-0813">Transport</keyword>
<dbReference type="Pfam" id="PF00895">
    <property type="entry name" value="ATP-synt_8"/>
    <property type="match status" value="1"/>
</dbReference>
<sequence>MPQMSPLNWLMLFILFTIIFIMFCMINYFSFLQQIPQSQKTMMITKSSMNWKW</sequence>
<evidence type="ECO:0000256" key="9">
    <source>
        <dbReference type="ARBA" id="ARBA00023065"/>
    </source>
</evidence>
<keyword evidence="10 13" id="KW-0496">Mitochondrion</keyword>
<keyword evidence="9 13" id="KW-0406">Ion transport</keyword>
<dbReference type="AlphaFoldDB" id="A0A7G7CE37"/>
<evidence type="ECO:0000256" key="8">
    <source>
        <dbReference type="ARBA" id="ARBA00022989"/>
    </source>
</evidence>
<evidence type="ECO:0000313" key="15">
    <source>
        <dbReference type="EMBL" id="QNE85853.1"/>
    </source>
</evidence>
<evidence type="ECO:0000256" key="4">
    <source>
        <dbReference type="ARBA" id="ARBA00022448"/>
    </source>
</evidence>
<comment type="similarity">
    <text evidence="2 13">Belongs to the ATPase protein 8 family.</text>
</comment>
<comment type="subunit">
    <text evidence="3">F-type ATPases have 2 components, CF(1) - the catalytic core - and CF(0) - the membrane proton channel.</text>
</comment>
<evidence type="ECO:0000256" key="1">
    <source>
        <dbReference type="ARBA" id="ARBA00004304"/>
    </source>
</evidence>
<keyword evidence="7 13" id="KW-0375">Hydrogen ion transport</keyword>
<proteinExistence type="inferred from homology"/>
<dbReference type="InterPro" id="IPR001421">
    <property type="entry name" value="ATP8_metazoa"/>
</dbReference>
<accession>A0A7G7CE37</accession>
<evidence type="ECO:0000256" key="12">
    <source>
        <dbReference type="ARBA" id="ARBA00024864"/>
    </source>
</evidence>
<dbReference type="GO" id="GO:0045259">
    <property type="term" value="C:proton-transporting ATP synthase complex"/>
    <property type="evidence" value="ECO:0007669"/>
    <property type="project" value="UniProtKB-KW"/>
</dbReference>
<dbReference type="EMBL" id="MT410832">
    <property type="protein sequence ID" value="QNE85853.1"/>
    <property type="molecule type" value="Genomic_DNA"/>
</dbReference>
<feature type="transmembrane region" description="Helical" evidence="14">
    <location>
        <begin position="12"/>
        <end position="32"/>
    </location>
</feature>
<organism evidence="15">
    <name type="scientific">Platypalpus cursitans</name>
    <dbReference type="NCBI Taxonomy" id="1403669"/>
    <lineage>
        <taxon>Eukaryota</taxon>
        <taxon>Metazoa</taxon>
        <taxon>Ecdysozoa</taxon>
        <taxon>Arthropoda</taxon>
        <taxon>Hexapoda</taxon>
        <taxon>Insecta</taxon>
        <taxon>Pterygota</taxon>
        <taxon>Neoptera</taxon>
        <taxon>Endopterygota</taxon>
        <taxon>Diptera</taxon>
        <taxon>Brachycera</taxon>
        <taxon>Muscomorpha</taxon>
        <taxon>Empidoidea</taxon>
        <taxon>Hybotidae</taxon>
        <taxon>Tachydromiinae</taxon>
        <taxon>Platypalpus</taxon>
    </lineage>
</organism>
<comment type="function">
    <text evidence="12">Mitochondrial membrane ATP synthase (F(1)F(0) ATP synthase or Complex V) produces ATP from ADP in the presence of a proton gradient across the membrane which is generated by electron transport complexes of the respiratory chain. F-type ATPases consist of two structural domains, F(1) - containing the extramembraneous catalytic core and F(0) - containing the membrane proton channel, linked together by a central stalk and a peripheral stalk. During catalysis, ATP synthesis in the catalytic domain of F(1) is coupled via a rotary mechanism of the central stalk subunits to proton translocation. Part of the complex F(0) domain. Minor subunit located with subunit a in the membrane.</text>
</comment>
<keyword evidence="5 13" id="KW-0138">CF(0)</keyword>
<evidence type="ECO:0000256" key="6">
    <source>
        <dbReference type="ARBA" id="ARBA00022692"/>
    </source>
</evidence>
<reference evidence="15" key="1">
    <citation type="submission" date="2020-04" db="EMBL/GenBank/DDBJ databases">
        <title>DNAmark Project.</title>
        <authorList>
            <person name="Leerhoei F."/>
        </authorList>
    </citation>
    <scope>NUCLEOTIDE SEQUENCE</scope>
    <source>
        <strain evidence="15">DM785</strain>
    </source>
</reference>
<evidence type="ECO:0000256" key="11">
    <source>
        <dbReference type="ARBA" id="ARBA00023136"/>
    </source>
</evidence>
<evidence type="ECO:0000256" key="10">
    <source>
        <dbReference type="ARBA" id="ARBA00023128"/>
    </source>
</evidence>
<dbReference type="GO" id="GO:0015986">
    <property type="term" value="P:proton motive force-driven ATP synthesis"/>
    <property type="evidence" value="ECO:0007669"/>
    <property type="project" value="InterPro"/>
</dbReference>
<keyword evidence="11 14" id="KW-0472">Membrane</keyword>
<evidence type="ECO:0000256" key="2">
    <source>
        <dbReference type="ARBA" id="ARBA00008892"/>
    </source>
</evidence>
<evidence type="ECO:0000256" key="14">
    <source>
        <dbReference type="SAM" id="Phobius"/>
    </source>
</evidence>
<evidence type="ECO:0000256" key="13">
    <source>
        <dbReference type="RuleBase" id="RU003661"/>
    </source>
</evidence>
<evidence type="ECO:0000256" key="3">
    <source>
        <dbReference type="ARBA" id="ARBA00011291"/>
    </source>
</evidence>
<name>A0A7G7CE37_9MUSC</name>
<gene>
    <name evidence="15" type="primary">ATP8</name>
</gene>
<keyword evidence="8 14" id="KW-1133">Transmembrane helix</keyword>
<dbReference type="GO" id="GO:0031966">
    <property type="term" value="C:mitochondrial membrane"/>
    <property type="evidence" value="ECO:0007669"/>
    <property type="project" value="UniProtKB-SubCell"/>
</dbReference>